<dbReference type="AlphaFoldDB" id="A0A7W6CVC5"/>
<comment type="caution">
    <text evidence="1">The sequence shown here is derived from an EMBL/GenBank/DDBJ whole genome shotgun (WGS) entry which is preliminary data.</text>
</comment>
<dbReference type="PIRSF" id="PIRSF029288">
    <property type="entry name" value="SciE_ImpE"/>
    <property type="match status" value="1"/>
</dbReference>
<evidence type="ECO:0000313" key="1">
    <source>
        <dbReference type="EMBL" id="MBB3971800.1"/>
    </source>
</evidence>
<dbReference type="Pfam" id="PF14559">
    <property type="entry name" value="TPR_19"/>
    <property type="match status" value="1"/>
</dbReference>
<dbReference type="SUPFAM" id="SSF144059">
    <property type="entry name" value="ImpE-like"/>
    <property type="match status" value="1"/>
</dbReference>
<dbReference type="Pfam" id="PF07024">
    <property type="entry name" value="ImpE"/>
    <property type="match status" value="1"/>
</dbReference>
<dbReference type="Gene3D" id="1.25.40.10">
    <property type="entry name" value="Tetratricopeptide repeat domain"/>
    <property type="match status" value="1"/>
</dbReference>
<name>A0A7W6CVC5_9HYPH</name>
<dbReference type="EMBL" id="JACIDR010000001">
    <property type="protein sequence ID" value="MBB3971800.1"/>
    <property type="molecule type" value="Genomic_DNA"/>
</dbReference>
<evidence type="ECO:0000313" key="2">
    <source>
        <dbReference type="Proteomes" id="UP000528964"/>
    </source>
</evidence>
<protein>
    <submittedName>
        <fullName evidence="1">Type VI secretion system protein ImpE</fullName>
    </submittedName>
</protein>
<organism evidence="1 2">
    <name type="scientific">Hansschlegelia beijingensis</name>
    <dbReference type="NCBI Taxonomy" id="1133344"/>
    <lineage>
        <taxon>Bacteria</taxon>
        <taxon>Pseudomonadati</taxon>
        <taxon>Pseudomonadota</taxon>
        <taxon>Alphaproteobacteria</taxon>
        <taxon>Hyphomicrobiales</taxon>
        <taxon>Methylopilaceae</taxon>
        <taxon>Hansschlegelia</taxon>
    </lineage>
</organism>
<accession>A0A7W6CVC5</accession>
<reference evidence="1 2" key="1">
    <citation type="submission" date="2020-08" db="EMBL/GenBank/DDBJ databases">
        <title>Genomic Encyclopedia of Type Strains, Phase IV (KMG-IV): sequencing the most valuable type-strain genomes for metagenomic binning, comparative biology and taxonomic classification.</title>
        <authorList>
            <person name="Goeker M."/>
        </authorList>
    </citation>
    <scope>NUCLEOTIDE SEQUENCE [LARGE SCALE GENOMIC DNA]</scope>
    <source>
        <strain evidence="1 2">DSM 25481</strain>
    </source>
</reference>
<proteinExistence type="predicted"/>
<sequence length="261" mass="28060">MDSHDAGAFFRQGRLAEAIAAAASSVQKRPADVAPRLLLAELLLFAGEFKRADDMMAAAEAIEPGAALVVAEFRQLLRAATARRQLFGEGRLPEFLGEPTESQKAALGVVVALRDGDDAGAAAAAEAAERLRPSVSGQANGAAFEDFRDADDLCGGSLEVLTTTGKYFWAPLERVVSMELHPQERPRDLFWRRCTLTVRDGPQGDVYLPALYDGPTADDELRLGRRTDWTDTAPVRGSGQRIFLAGDDGVALGDLRSVEFA</sequence>
<dbReference type="InterPro" id="IPR009211">
    <property type="entry name" value="TagJ"/>
</dbReference>
<gene>
    <name evidence="1" type="ORF">GGR24_000433</name>
</gene>
<dbReference type="Proteomes" id="UP000528964">
    <property type="component" value="Unassembled WGS sequence"/>
</dbReference>
<keyword evidence="2" id="KW-1185">Reference proteome</keyword>
<dbReference type="RefSeq" id="WP_183393646.1">
    <property type="nucleotide sequence ID" value="NZ_JACIDR010000001.1"/>
</dbReference>
<dbReference type="InterPro" id="IPR011990">
    <property type="entry name" value="TPR-like_helical_dom_sf"/>
</dbReference>